<evidence type="ECO:0000313" key="1">
    <source>
        <dbReference type="EMBL" id="WAJ28242.1"/>
    </source>
</evidence>
<sequence>MFVIMDESTIGKNPIDAALGERLRGLRETRRLSLADLGRAIGTSYQQVRNYEAGQNRISAATLYRLSQTLDVEISYFFKDLPTNAALGSRVPSANEATRWVSLEQIDNPEVRRHMLGLLDALARRD</sequence>
<reference evidence="1" key="1">
    <citation type="submission" date="2022-11" db="EMBL/GenBank/DDBJ databases">
        <title>beta-Carotene-producing bacterium, Jeongeuplla avenae sp. nov., alleviates the salt stress of Arabidopsis seedlings.</title>
        <authorList>
            <person name="Jiang L."/>
            <person name="Lee J."/>
        </authorList>
    </citation>
    <scope>NUCLEOTIDE SEQUENCE</scope>
    <source>
        <strain evidence="1">DY_R2A_6</strain>
    </source>
</reference>
<dbReference type="Proteomes" id="UP001163223">
    <property type="component" value="Chromosome"/>
</dbReference>
<keyword evidence="2" id="KW-1185">Reference proteome</keyword>
<organism evidence="1 2">
    <name type="scientific">Antarcticirhabdus aurantiaca</name>
    <dbReference type="NCBI Taxonomy" id="2606717"/>
    <lineage>
        <taxon>Bacteria</taxon>
        <taxon>Pseudomonadati</taxon>
        <taxon>Pseudomonadota</taxon>
        <taxon>Alphaproteobacteria</taxon>
        <taxon>Hyphomicrobiales</taxon>
        <taxon>Aurantimonadaceae</taxon>
        <taxon>Antarcticirhabdus</taxon>
    </lineage>
</organism>
<name>A0ACD4NN02_9HYPH</name>
<proteinExistence type="predicted"/>
<evidence type="ECO:0000313" key="2">
    <source>
        <dbReference type="Proteomes" id="UP001163223"/>
    </source>
</evidence>
<gene>
    <name evidence="1" type="ORF">OXU80_26055</name>
</gene>
<accession>A0ACD4NN02</accession>
<protein>
    <submittedName>
        <fullName evidence="1">Helix-turn-helix transcriptional regulator</fullName>
    </submittedName>
</protein>
<dbReference type="EMBL" id="CP113520">
    <property type="protein sequence ID" value="WAJ28242.1"/>
    <property type="molecule type" value="Genomic_DNA"/>
</dbReference>